<keyword evidence="3" id="KW-0969">Cilium</keyword>
<comment type="caution">
    <text evidence="3">The sequence shown here is derived from an EMBL/GenBank/DDBJ whole genome shotgun (WGS) entry which is preliminary data.</text>
</comment>
<dbReference type="InterPro" id="IPR009875">
    <property type="entry name" value="PilZ_domain"/>
</dbReference>
<dbReference type="Proteomes" id="UP001079657">
    <property type="component" value="Unassembled WGS sequence"/>
</dbReference>
<evidence type="ECO:0000259" key="1">
    <source>
        <dbReference type="Pfam" id="PF07238"/>
    </source>
</evidence>
<evidence type="ECO:0000259" key="2">
    <source>
        <dbReference type="Pfam" id="PF12945"/>
    </source>
</evidence>
<evidence type="ECO:0000313" key="4">
    <source>
        <dbReference type="Proteomes" id="UP001079657"/>
    </source>
</evidence>
<dbReference type="Pfam" id="PF07238">
    <property type="entry name" value="PilZ"/>
    <property type="match status" value="1"/>
</dbReference>
<keyword evidence="4" id="KW-1185">Reference proteome</keyword>
<proteinExistence type="predicted"/>
<keyword evidence="3" id="KW-0966">Cell projection</keyword>
<name>A0ABT4CMU3_9CLOT</name>
<reference evidence="3" key="1">
    <citation type="submission" date="2022-12" db="EMBL/GenBank/DDBJ databases">
        <authorList>
            <person name="Wang J."/>
        </authorList>
    </citation>
    <scope>NUCLEOTIDE SEQUENCE</scope>
    <source>
        <strain evidence="3">HY-42-06</strain>
    </source>
</reference>
<dbReference type="RefSeq" id="WP_268049116.1">
    <property type="nucleotide sequence ID" value="NZ_JAPQES010000002.1"/>
</dbReference>
<feature type="domain" description="PilZ" evidence="1">
    <location>
        <begin position="93"/>
        <end position="204"/>
    </location>
</feature>
<gene>
    <name evidence="3" type="ORF">OXH55_06965</name>
</gene>
<evidence type="ECO:0000313" key="3">
    <source>
        <dbReference type="EMBL" id="MCY6370372.1"/>
    </source>
</evidence>
<accession>A0ABT4CMU3</accession>
<dbReference type="SUPFAM" id="SSF141371">
    <property type="entry name" value="PilZ domain-like"/>
    <property type="match status" value="1"/>
</dbReference>
<dbReference type="InterPro" id="IPR009926">
    <property type="entry name" value="T3SS_YcgR_PilZN"/>
</dbReference>
<protein>
    <submittedName>
        <fullName evidence="3">Flagellar brake domain-containing protein</fullName>
    </submittedName>
</protein>
<feature type="domain" description="Type III secretion system flagellar brake protein YcgR PilZN" evidence="2">
    <location>
        <begin position="7"/>
        <end position="86"/>
    </location>
</feature>
<organism evidence="3 4">
    <name type="scientific">Clostridium ganghwense</name>
    <dbReference type="NCBI Taxonomy" id="312089"/>
    <lineage>
        <taxon>Bacteria</taxon>
        <taxon>Bacillati</taxon>
        <taxon>Bacillota</taxon>
        <taxon>Clostridia</taxon>
        <taxon>Eubacteriales</taxon>
        <taxon>Clostridiaceae</taxon>
        <taxon>Clostridium</taxon>
    </lineage>
</organism>
<dbReference type="EMBL" id="JAPQES010000002">
    <property type="protein sequence ID" value="MCY6370372.1"/>
    <property type="molecule type" value="Genomic_DNA"/>
</dbReference>
<dbReference type="Gene3D" id="2.40.10.220">
    <property type="entry name" value="predicted glycosyltransferase like domains"/>
    <property type="match status" value="1"/>
</dbReference>
<keyword evidence="3" id="KW-0282">Flagellum</keyword>
<dbReference type="Pfam" id="PF12945">
    <property type="entry name" value="PilZNR"/>
    <property type="match status" value="1"/>
</dbReference>
<sequence length="218" mass="24830">MSGIKFKINNKVEIIMDEQVYSCDVQDMKEGYLAISIPIKDTQYLPLRKGDRIEVLYYEGNSLYKFNSVVAVRKKANIPLIWITVPENYKKVQRRKFVRVSVLLNVKCAVIDKDFSLNKANISQLNFSEGTVVDLSGGGVRLKTKLKIGNNNMLLIALPLDKGGILIKGNVVRAEEDDIKNKICGINFIELQPAEQEKIIQYVFTIMREQMKKGLKED</sequence>